<proteinExistence type="predicted"/>
<dbReference type="RefSeq" id="WP_183819772.1">
    <property type="nucleotide sequence ID" value="NZ_JACHOB010000008.1"/>
</dbReference>
<comment type="caution">
    <text evidence="2">The sequence shown here is derived from an EMBL/GenBank/DDBJ whole genome shotgun (WGS) entry which is preliminary data.</text>
</comment>
<protein>
    <submittedName>
        <fullName evidence="2">Putative membrane protein</fullName>
    </submittedName>
</protein>
<evidence type="ECO:0000313" key="3">
    <source>
        <dbReference type="Proteomes" id="UP000563524"/>
    </source>
</evidence>
<organism evidence="2 3">
    <name type="scientific">Parvularcula dongshanensis</name>
    <dbReference type="NCBI Taxonomy" id="1173995"/>
    <lineage>
        <taxon>Bacteria</taxon>
        <taxon>Pseudomonadati</taxon>
        <taxon>Pseudomonadota</taxon>
        <taxon>Alphaproteobacteria</taxon>
        <taxon>Parvularculales</taxon>
        <taxon>Parvularculaceae</taxon>
        <taxon>Parvularcula</taxon>
    </lineage>
</organism>
<keyword evidence="1" id="KW-0812">Transmembrane</keyword>
<dbReference type="EMBL" id="JACHOB010000008">
    <property type="protein sequence ID" value="MBB4660329.1"/>
    <property type="molecule type" value="Genomic_DNA"/>
</dbReference>
<feature type="transmembrane region" description="Helical" evidence="1">
    <location>
        <begin position="86"/>
        <end position="104"/>
    </location>
</feature>
<reference evidence="2 3" key="1">
    <citation type="submission" date="2020-08" db="EMBL/GenBank/DDBJ databases">
        <title>Genomic Encyclopedia of Type Strains, Phase IV (KMG-IV): sequencing the most valuable type-strain genomes for metagenomic binning, comparative biology and taxonomic classification.</title>
        <authorList>
            <person name="Goeker M."/>
        </authorList>
    </citation>
    <scope>NUCLEOTIDE SEQUENCE [LARGE SCALE GENOMIC DNA]</scope>
    <source>
        <strain evidence="2 3">DSM 102850</strain>
    </source>
</reference>
<keyword evidence="1" id="KW-0472">Membrane</keyword>
<name>A0A840I627_9PROT</name>
<feature type="transmembrane region" description="Helical" evidence="1">
    <location>
        <begin position="25"/>
        <end position="42"/>
    </location>
</feature>
<feature type="transmembrane region" description="Helical" evidence="1">
    <location>
        <begin position="54"/>
        <end position="74"/>
    </location>
</feature>
<keyword evidence="3" id="KW-1185">Reference proteome</keyword>
<sequence length="171" mass="18741">MTVIADGPVSSPRPKPLTPDRYERALAYLSVLMLVAVLAAIVRGAPEWSRVPPFVWLHLATISVALALTPILLLRVRGTRQHRRLGWIWAAAMAGTAASTFFIRSHDGRFSVIHILSVGTLITIPALVVAARRHRVASHRTSVRATVTGALLIAGFFTFPFGRMLGRWLFG</sequence>
<evidence type="ECO:0000256" key="1">
    <source>
        <dbReference type="SAM" id="Phobius"/>
    </source>
</evidence>
<keyword evidence="1" id="KW-1133">Transmembrane helix</keyword>
<gene>
    <name evidence="2" type="ORF">GGQ59_002879</name>
</gene>
<accession>A0A840I627</accession>
<feature type="transmembrane region" description="Helical" evidence="1">
    <location>
        <begin position="143"/>
        <end position="162"/>
    </location>
</feature>
<dbReference type="AlphaFoldDB" id="A0A840I627"/>
<feature type="transmembrane region" description="Helical" evidence="1">
    <location>
        <begin position="110"/>
        <end position="131"/>
    </location>
</feature>
<dbReference type="Proteomes" id="UP000563524">
    <property type="component" value="Unassembled WGS sequence"/>
</dbReference>
<evidence type="ECO:0000313" key="2">
    <source>
        <dbReference type="EMBL" id="MBB4660329.1"/>
    </source>
</evidence>